<gene>
    <name evidence="4" type="ORF">A3C06_01400</name>
</gene>
<dbReference type="SMART" id="SM00028">
    <property type="entry name" value="TPR"/>
    <property type="match status" value="4"/>
</dbReference>
<dbReference type="Gene3D" id="1.25.40.10">
    <property type="entry name" value="Tetratricopeptide repeat domain"/>
    <property type="match status" value="1"/>
</dbReference>
<comment type="caution">
    <text evidence="4">The sequence shown here is derived from an EMBL/GenBank/DDBJ whole genome shotgun (WGS) entry which is preliminary data.</text>
</comment>
<feature type="repeat" description="TPR" evidence="1">
    <location>
        <begin position="708"/>
        <end position="741"/>
    </location>
</feature>
<dbReference type="STRING" id="1802312.A3C06_01400"/>
<feature type="region of interest" description="Disordered" evidence="2">
    <location>
        <begin position="794"/>
        <end position="817"/>
    </location>
</feature>
<feature type="repeat" description="TPR" evidence="1">
    <location>
        <begin position="742"/>
        <end position="775"/>
    </location>
</feature>
<dbReference type="AlphaFoldDB" id="A0A1G2MSA3"/>
<name>A0A1G2MSA3_9BACT</name>
<feature type="transmembrane region" description="Helical" evidence="3">
    <location>
        <begin position="479"/>
        <end position="499"/>
    </location>
</feature>
<feature type="transmembrane region" description="Helical" evidence="3">
    <location>
        <begin position="440"/>
        <end position="459"/>
    </location>
</feature>
<keyword evidence="3" id="KW-1133">Transmembrane helix</keyword>
<feature type="transmembrane region" description="Helical" evidence="3">
    <location>
        <begin position="280"/>
        <end position="299"/>
    </location>
</feature>
<dbReference type="InterPro" id="IPR019734">
    <property type="entry name" value="TPR_rpt"/>
</dbReference>
<dbReference type="PROSITE" id="PS50005">
    <property type="entry name" value="TPR"/>
    <property type="match status" value="2"/>
</dbReference>
<feature type="compositionally biased region" description="Basic and acidic residues" evidence="2">
    <location>
        <begin position="799"/>
        <end position="817"/>
    </location>
</feature>
<dbReference type="EMBL" id="MHRQ01000016">
    <property type="protein sequence ID" value="OHA26780.1"/>
    <property type="molecule type" value="Genomic_DNA"/>
</dbReference>
<evidence type="ECO:0000256" key="2">
    <source>
        <dbReference type="SAM" id="MobiDB-lite"/>
    </source>
</evidence>
<feature type="transmembrane region" description="Helical" evidence="3">
    <location>
        <begin position="386"/>
        <end position="408"/>
    </location>
</feature>
<reference evidence="4 5" key="1">
    <citation type="journal article" date="2016" name="Nat. Commun.">
        <title>Thousands of microbial genomes shed light on interconnected biogeochemical processes in an aquifer system.</title>
        <authorList>
            <person name="Anantharaman K."/>
            <person name="Brown C.T."/>
            <person name="Hug L.A."/>
            <person name="Sharon I."/>
            <person name="Castelle C.J."/>
            <person name="Probst A.J."/>
            <person name="Thomas B.C."/>
            <person name="Singh A."/>
            <person name="Wilkins M.J."/>
            <person name="Karaoz U."/>
            <person name="Brodie E.L."/>
            <person name="Williams K.H."/>
            <person name="Hubbard S.S."/>
            <person name="Banfield J.F."/>
        </authorList>
    </citation>
    <scope>NUCLEOTIDE SEQUENCE [LARGE SCALE GENOMIC DNA]</scope>
</reference>
<sequence length="817" mass="91689">MEKLKVRIEESVDKVSLLENISYYILIATAFLLPIFFIPSAAFQFQFSKVVFISLAALVSFALWLIARLKDGRYLLPNNLVFLTSAMVLLVMLISSLFSPSVWVSFIGQGFEIGTWANTVVLFLVMFLFSALFRPKERVFYLYLALFASTVLIVLFHTLRFVFGAQFLQYGIFTDITANLIGKWNDLGIFFGLVTLLSFMSIELLQFNWLFKIVLWVLFVLSVISLAIINFPTLWYALAFFSLLYFVYMYAFKKDFTSASVQSTDASGALLQPARRVRRGSAIAVCMIMLSTVFLIDYYSSSRPIGTWVAGQFKISNLEVRPNWSSTYTVAKATLKQYSILGAGPNRFVNQWLLHKPEGINQSIFWNTDFSFGVGFLSTQLVADGILGFIVWVVFILSILFIGLKYLLMPVTDKLHRYLSVSSFFASLFLWTFFAFYIPSAVILTLTFLFTGVFIASLYNERLLKSKTISFIDDSRASFVSVLVLAALLIGVVALSYMFGQKFVASAYFQKAILALNTEGNVSKAEGYTLRAVSISDNDLYERFLAEISLNKLGILLTNMPQNPSPDQVRQFQTQLQSLMGDALTYARSAIDLDATNYQNWVSLGRIYEAVVPPPLAVQGAYEGAKSAYDRARSLNTQSPEMHLMAARLERAHSDRIKARLEIDAALAQKSNYTEAIFLLSQIQVDEGKLRDAIASVESVAVLAPNDPTVFFQLGLLKYNNKDYRGAVDALNRAVFLAPTYSNAKYFLGLSYNQLGKTKDALTQFNDIMVLNPDNTDVPTIIKNIQAGLDPFATISASDRPDKRSTLPVEEKTVEQP</sequence>
<accession>A0A1G2MSA3</accession>
<dbReference type="InterPro" id="IPR011990">
    <property type="entry name" value="TPR-like_helical_dom_sf"/>
</dbReference>
<organism evidence="4 5">
    <name type="scientific">Candidatus Taylorbacteria bacterium RIFCSPHIGHO2_02_FULL_46_13</name>
    <dbReference type="NCBI Taxonomy" id="1802312"/>
    <lineage>
        <taxon>Bacteria</taxon>
        <taxon>Candidatus Tayloriibacteriota</taxon>
    </lineage>
</organism>
<evidence type="ECO:0000313" key="4">
    <source>
        <dbReference type="EMBL" id="OHA26780.1"/>
    </source>
</evidence>
<feature type="transmembrane region" description="Helical" evidence="3">
    <location>
        <begin position="234"/>
        <end position="252"/>
    </location>
</feature>
<feature type="transmembrane region" description="Helical" evidence="3">
    <location>
        <begin position="209"/>
        <end position="228"/>
    </location>
</feature>
<dbReference type="PANTHER" id="PTHR12558:SF13">
    <property type="entry name" value="CELL DIVISION CYCLE PROTEIN 27 HOMOLOG"/>
    <property type="match status" value="1"/>
</dbReference>
<keyword evidence="3" id="KW-0812">Transmembrane</keyword>
<evidence type="ECO:0000256" key="1">
    <source>
        <dbReference type="PROSITE-ProRule" id="PRU00339"/>
    </source>
</evidence>
<feature type="transmembrane region" description="Helical" evidence="3">
    <location>
        <begin position="415"/>
        <end position="434"/>
    </location>
</feature>
<dbReference type="PANTHER" id="PTHR12558">
    <property type="entry name" value="CELL DIVISION CYCLE 16,23,27"/>
    <property type="match status" value="1"/>
</dbReference>
<proteinExistence type="predicted"/>
<feature type="transmembrane region" description="Helical" evidence="3">
    <location>
        <begin position="21"/>
        <end position="41"/>
    </location>
</feature>
<dbReference type="Proteomes" id="UP000177565">
    <property type="component" value="Unassembled WGS sequence"/>
</dbReference>
<keyword evidence="1" id="KW-0802">TPR repeat</keyword>
<feature type="transmembrane region" description="Helical" evidence="3">
    <location>
        <begin position="183"/>
        <end position="202"/>
    </location>
</feature>
<dbReference type="Pfam" id="PF13432">
    <property type="entry name" value="TPR_16"/>
    <property type="match status" value="1"/>
</dbReference>
<evidence type="ECO:0000256" key="3">
    <source>
        <dbReference type="SAM" id="Phobius"/>
    </source>
</evidence>
<feature type="transmembrane region" description="Helical" evidence="3">
    <location>
        <begin position="47"/>
        <end position="67"/>
    </location>
</feature>
<keyword evidence="3" id="KW-0472">Membrane</keyword>
<feature type="transmembrane region" description="Helical" evidence="3">
    <location>
        <begin position="113"/>
        <end position="133"/>
    </location>
</feature>
<evidence type="ECO:0000313" key="5">
    <source>
        <dbReference type="Proteomes" id="UP000177565"/>
    </source>
</evidence>
<feature type="transmembrane region" description="Helical" evidence="3">
    <location>
        <begin position="79"/>
        <end position="107"/>
    </location>
</feature>
<dbReference type="SUPFAM" id="SSF48452">
    <property type="entry name" value="TPR-like"/>
    <property type="match status" value="2"/>
</dbReference>
<protein>
    <submittedName>
        <fullName evidence="4">Uncharacterized protein</fullName>
    </submittedName>
</protein>
<feature type="transmembrane region" description="Helical" evidence="3">
    <location>
        <begin position="140"/>
        <end position="163"/>
    </location>
</feature>